<accession>A0A9N9AHC7</accession>
<comment type="caution">
    <text evidence="1">The sequence shown here is derived from an EMBL/GenBank/DDBJ whole genome shotgun (WGS) entry which is preliminary data.</text>
</comment>
<protein>
    <submittedName>
        <fullName evidence="1">4445_t:CDS:1</fullName>
    </submittedName>
</protein>
<reference evidence="1" key="1">
    <citation type="submission" date="2021-06" db="EMBL/GenBank/DDBJ databases">
        <authorList>
            <person name="Kallberg Y."/>
            <person name="Tangrot J."/>
            <person name="Rosling A."/>
        </authorList>
    </citation>
    <scope>NUCLEOTIDE SEQUENCE</scope>
    <source>
        <strain evidence="1">MT106</strain>
    </source>
</reference>
<dbReference type="Proteomes" id="UP000789831">
    <property type="component" value="Unassembled WGS sequence"/>
</dbReference>
<sequence>MTEDELLFKDWNFHILKLSQSKSENFKERIIAQALKSPARISRYVPEDMPKPVVSLEWLEEWLLLK</sequence>
<evidence type="ECO:0000313" key="2">
    <source>
        <dbReference type="Proteomes" id="UP000789831"/>
    </source>
</evidence>
<proteinExistence type="predicted"/>
<dbReference type="AlphaFoldDB" id="A0A9N9AHC7"/>
<gene>
    <name evidence="1" type="ORF">AGERDE_LOCUS5642</name>
</gene>
<evidence type="ECO:0000313" key="1">
    <source>
        <dbReference type="EMBL" id="CAG8529522.1"/>
    </source>
</evidence>
<keyword evidence="2" id="KW-1185">Reference proteome</keyword>
<name>A0A9N9AHC7_9GLOM</name>
<dbReference type="EMBL" id="CAJVPL010000786">
    <property type="protein sequence ID" value="CAG8529522.1"/>
    <property type="molecule type" value="Genomic_DNA"/>
</dbReference>
<organism evidence="1 2">
    <name type="scientific">Ambispora gerdemannii</name>
    <dbReference type="NCBI Taxonomy" id="144530"/>
    <lineage>
        <taxon>Eukaryota</taxon>
        <taxon>Fungi</taxon>
        <taxon>Fungi incertae sedis</taxon>
        <taxon>Mucoromycota</taxon>
        <taxon>Glomeromycotina</taxon>
        <taxon>Glomeromycetes</taxon>
        <taxon>Archaeosporales</taxon>
        <taxon>Ambisporaceae</taxon>
        <taxon>Ambispora</taxon>
    </lineage>
</organism>